<evidence type="ECO:0000256" key="8">
    <source>
        <dbReference type="ARBA" id="ARBA00022919"/>
    </source>
</evidence>
<dbReference type="Proteomes" id="UP000009168">
    <property type="component" value="Unassembled WGS sequence"/>
</dbReference>
<dbReference type="STRING" id="312017.I7M8S6"/>
<keyword evidence="10" id="KW-0443">Lipid metabolism</keyword>
<evidence type="ECO:0000256" key="12">
    <source>
        <dbReference type="ARBA" id="ARBA00023239"/>
    </source>
</evidence>
<evidence type="ECO:0000256" key="14">
    <source>
        <dbReference type="ARBA" id="ARBA00038965"/>
    </source>
</evidence>
<evidence type="ECO:0000313" key="19">
    <source>
        <dbReference type="Proteomes" id="UP000009168"/>
    </source>
</evidence>
<keyword evidence="9" id="KW-1133">Transmembrane helix</keyword>
<dbReference type="SUPFAM" id="SSF53383">
    <property type="entry name" value="PLP-dependent transferases"/>
    <property type="match status" value="1"/>
</dbReference>
<dbReference type="Pfam" id="PF00282">
    <property type="entry name" value="Pyridoxal_deC"/>
    <property type="match status" value="1"/>
</dbReference>
<dbReference type="InterPro" id="IPR002129">
    <property type="entry name" value="PyrdxlP-dep_de-COase"/>
</dbReference>
<dbReference type="Gene3D" id="6.10.140.2150">
    <property type="match status" value="1"/>
</dbReference>
<keyword evidence="19" id="KW-1185">Reference proteome</keyword>
<evidence type="ECO:0000256" key="6">
    <source>
        <dbReference type="ARBA" id="ARBA00022824"/>
    </source>
</evidence>
<dbReference type="InParanoid" id="I7M8S6"/>
<dbReference type="OrthoDB" id="10254570at2759"/>
<sequence length="547" mass="61875">METTNQIYSKLTQLVQSFSKESHLRKLEHFIVLIALIKMYQSLNKNGGFFKNCGKMLIRLLKKSSAISQKLTKELQTEAAKTVKQQFEGKPPPKFTQLPPSGLSEEEVLEIMKERKAFDLDPTKGKCWAYVYDHSHKHTEFVTKAHNLFIHTNALNPMKFISLRNFEIEIVAMTAKMMNGDPHKCVGSVTSGGSESLLLAVKTYRDRLYKINPEITEPELIMCVSGHPAINKASHYYGVKIVYVDSDPNTFEMRVDQIKQKINKNTCCIIASAPSYPHGIVDPIDQISIIAERANIPLHVDSAIGGFMLPFIEKLGYKIPQFDFRNNGVTSISADVHKYGYSAKGASVLVFKDSEYRLNQFYSYTGWPGGIYISPTTLGTRGGGPLAGAWASMMVLGQDGFMDVTKKIIDGANYIRDEIRKIEELEILGNPVTTIIAFRVKKNQEINIYHISDALKDINDWQVENQRFPECIHISFMPQHLQIKEQFIIDLKKAINIVKENPKKYAKDGTAAMYGMMGMVPDEEVLEEFMAHFMDSVYRLPSEKANS</sequence>
<evidence type="ECO:0000256" key="7">
    <source>
        <dbReference type="ARBA" id="ARBA00022898"/>
    </source>
</evidence>
<keyword evidence="11" id="KW-0472">Membrane</keyword>
<dbReference type="GO" id="GO:0005789">
    <property type="term" value="C:endoplasmic reticulum membrane"/>
    <property type="evidence" value="ECO:0007669"/>
    <property type="project" value="UniProtKB-SubCell"/>
</dbReference>
<evidence type="ECO:0000256" key="1">
    <source>
        <dbReference type="ARBA" id="ARBA00001933"/>
    </source>
</evidence>
<dbReference type="AlphaFoldDB" id="I7M8S6"/>
<name>I7M8S6_TETTS</name>
<organism evidence="18 19">
    <name type="scientific">Tetrahymena thermophila (strain SB210)</name>
    <dbReference type="NCBI Taxonomy" id="312017"/>
    <lineage>
        <taxon>Eukaryota</taxon>
        <taxon>Sar</taxon>
        <taxon>Alveolata</taxon>
        <taxon>Ciliophora</taxon>
        <taxon>Intramacronucleata</taxon>
        <taxon>Oligohymenophorea</taxon>
        <taxon>Hymenostomatida</taxon>
        <taxon>Tetrahymenina</taxon>
        <taxon>Tetrahymenidae</taxon>
        <taxon>Tetrahymena</taxon>
    </lineage>
</organism>
<dbReference type="EMBL" id="GG662639">
    <property type="protein sequence ID" value="EAR99582.1"/>
    <property type="molecule type" value="Genomic_DNA"/>
</dbReference>
<dbReference type="RefSeq" id="XP_001019827.1">
    <property type="nucleotide sequence ID" value="XM_001019827.1"/>
</dbReference>
<evidence type="ECO:0000256" key="9">
    <source>
        <dbReference type="ARBA" id="ARBA00022989"/>
    </source>
</evidence>
<reference evidence="19" key="1">
    <citation type="journal article" date="2006" name="PLoS Biol.">
        <title>Macronuclear genome sequence of the ciliate Tetrahymena thermophila, a model eukaryote.</title>
        <authorList>
            <person name="Eisen J.A."/>
            <person name="Coyne R.S."/>
            <person name="Wu M."/>
            <person name="Wu D."/>
            <person name="Thiagarajan M."/>
            <person name="Wortman J.R."/>
            <person name="Badger J.H."/>
            <person name="Ren Q."/>
            <person name="Amedeo P."/>
            <person name="Jones K.M."/>
            <person name="Tallon L.J."/>
            <person name="Delcher A.L."/>
            <person name="Salzberg S.L."/>
            <person name="Silva J.C."/>
            <person name="Haas B.J."/>
            <person name="Majoros W.H."/>
            <person name="Farzad M."/>
            <person name="Carlton J.M."/>
            <person name="Smith R.K. Jr."/>
            <person name="Garg J."/>
            <person name="Pearlman R.E."/>
            <person name="Karrer K.M."/>
            <person name="Sun L."/>
            <person name="Manning G."/>
            <person name="Elde N.C."/>
            <person name="Turkewitz A.P."/>
            <person name="Asai D.J."/>
            <person name="Wilkes D.E."/>
            <person name="Wang Y."/>
            <person name="Cai H."/>
            <person name="Collins K."/>
            <person name="Stewart B.A."/>
            <person name="Lee S.R."/>
            <person name="Wilamowska K."/>
            <person name="Weinberg Z."/>
            <person name="Ruzzo W.L."/>
            <person name="Wloga D."/>
            <person name="Gaertig J."/>
            <person name="Frankel J."/>
            <person name="Tsao C.-C."/>
            <person name="Gorovsky M.A."/>
            <person name="Keeling P.J."/>
            <person name="Waller R.F."/>
            <person name="Patron N.J."/>
            <person name="Cherry J.M."/>
            <person name="Stover N.A."/>
            <person name="Krieger C.J."/>
            <person name="del Toro C."/>
            <person name="Ryder H.F."/>
            <person name="Williamson S.C."/>
            <person name="Barbeau R.A."/>
            <person name="Hamilton E.P."/>
            <person name="Orias E."/>
        </authorList>
    </citation>
    <scope>NUCLEOTIDE SEQUENCE [LARGE SCALE GENOMIC DNA]</scope>
    <source>
        <strain evidence="19">SB210</strain>
    </source>
</reference>
<evidence type="ECO:0000256" key="15">
    <source>
        <dbReference type="ARBA" id="ARBA00042568"/>
    </source>
</evidence>
<dbReference type="KEGG" id="tet:TTHERM_00138450"/>
<evidence type="ECO:0000256" key="3">
    <source>
        <dbReference type="ARBA" id="ARBA00004760"/>
    </source>
</evidence>
<dbReference type="EC" id="4.1.2.27" evidence="14"/>
<evidence type="ECO:0000256" key="4">
    <source>
        <dbReference type="ARBA" id="ARBA00004991"/>
    </source>
</evidence>
<evidence type="ECO:0000256" key="16">
    <source>
        <dbReference type="PIRSR" id="PIRSR602129-50"/>
    </source>
</evidence>
<dbReference type="PANTHER" id="PTHR42735:SF9">
    <property type="entry name" value="SPHINGOSINE-1-PHOSPHATE LYASE"/>
    <property type="match status" value="1"/>
</dbReference>
<keyword evidence="6" id="KW-0256">Endoplasmic reticulum</keyword>
<keyword evidence="7 16" id="KW-0663">Pyridoxal phosphate</keyword>
<evidence type="ECO:0000256" key="13">
    <source>
        <dbReference type="ARBA" id="ARBA00038302"/>
    </source>
</evidence>
<proteinExistence type="inferred from homology"/>
<feature type="modified residue" description="N6-(pyridoxal phosphate)lysine" evidence="16">
    <location>
        <position position="338"/>
    </location>
</feature>
<evidence type="ECO:0000256" key="2">
    <source>
        <dbReference type="ARBA" id="ARBA00004389"/>
    </source>
</evidence>
<dbReference type="GO" id="GO:0006665">
    <property type="term" value="P:sphingolipid metabolic process"/>
    <property type="evidence" value="ECO:0007669"/>
    <property type="project" value="UniProtKB-KW"/>
</dbReference>
<comment type="pathway">
    <text evidence="3">Lipid metabolism; sphingolipid metabolism.</text>
</comment>
<keyword evidence="5" id="KW-0812">Transmembrane</keyword>
<comment type="cofactor">
    <cofactor evidence="1 16 17">
        <name>pyridoxal 5'-phosphate</name>
        <dbReference type="ChEBI" id="CHEBI:597326"/>
    </cofactor>
</comment>
<accession>I7M8S6</accession>
<protein>
    <recommendedName>
        <fullName evidence="14">sphinganine-1-phosphate aldolase</fullName>
        <ecNumber evidence="14">4.1.2.27</ecNumber>
    </recommendedName>
    <alternativeName>
        <fullName evidence="15">Sphingosine-1-phosphate aldolase</fullName>
    </alternativeName>
</protein>
<evidence type="ECO:0000256" key="10">
    <source>
        <dbReference type="ARBA" id="ARBA00023098"/>
    </source>
</evidence>
<evidence type="ECO:0000256" key="17">
    <source>
        <dbReference type="RuleBase" id="RU000382"/>
    </source>
</evidence>
<dbReference type="GO" id="GO:0030170">
    <property type="term" value="F:pyridoxal phosphate binding"/>
    <property type="evidence" value="ECO:0007669"/>
    <property type="project" value="InterPro"/>
</dbReference>
<comment type="subcellular location">
    <subcellularLocation>
        <location evidence="2">Endoplasmic reticulum membrane</location>
        <topology evidence="2">Single-pass membrane protein</topology>
    </subcellularLocation>
</comment>
<dbReference type="Gene3D" id="3.90.1150.10">
    <property type="entry name" value="Aspartate Aminotransferase, domain 1"/>
    <property type="match status" value="1"/>
</dbReference>
<dbReference type="InterPro" id="IPR050477">
    <property type="entry name" value="GrpII_AminoAcid_Decarb"/>
</dbReference>
<keyword evidence="12 17" id="KW-0456">Lyase</keyword>
<dbReference type="eggNOG" id="KOG1383">
    <property type="taxonomic scope" value="Eukaryota"/>
</dbReference>
<dbReference type="GeneID" id="7823468"/>
<comment type="pathway">
    <text evidence="4">Sphingolipid metabolism.</text>
</comment>
<dbReference type="Gene3D" id="3.40.640.10">
    <property type="entry name" value="Type I PLP-dependent aspartate aminotransferase-like (Major domain)"/>
    <property type="match status" value="1"/>
</dbReference>
<keyword evidence="8" id="KW-0746">Sphingolipid metabolism</keyword>
<dbReference type="InterPro" id="IPR015424">
    <property type="entry name" value="PyrdxlP-dep_Trfase"/>
</dbReference>
<evidence type="ECO:0000256" key="11">
    <source>
        <dbReference type="ARBA" id="ARBA00023136"/>
    </source>
</evidence>
<dbReference type="OMA" id="WPGGLFV"/>
<dbReference type="InterPro" id="IPR015422">
    <property type="entry name" value="PyrdxlP-dep_Trfase_small"/>
</dbReference>
<dbReference type="GO" id="GO:0019752">
    <property type="term" value="P:carboxylic acid metabolic process"/>
    <property type="evidence" value="ECO:0007669"/>
    <property type="project" value="InterPro"/>
</dbReference>
<dbReference type="InterPro" id="IPR015421">
    <property type="entry name" value="PyrdxlP-dep_Trfase_major"/>
</dbReference>
<dbReference type="FunFam" id="3.40.640.10:FF:000020">
    <property type="entry name" value="sphingosine-1-phosphate lyase 1"/>
    <property type="match status" value="1"/>
</dbReference>
<gene>
    <name evidence="18" type="ORF">TTHERM_00138450</name>
</gene>
<dbReference type="GO" id="GO:0008117">
    <property type="term" value="F:sphinganine-1-phosphate aldolase activity"/>
    <property type="evidence" value="ECO:0007669"/>
    <property type="project" value="UniProtKB-EC"/>
</dbReference>
<evidence type="ECO:0000256" key="5">
    <source>
        <dbReference type="ARBA" id="ARBA00022692"/>
    </source>
</evidence>
<dbReference type="HOGENOM" id="CLU_028929_1_0_1"/>
<dbReference type="PANTHER" id="PTHR42735">
    <property type="match status" value="1"/>
</dbReference>
<comment type="similarity">
    <text evidence="13">Belongs to the group II decarboxylase family. Sphingosine-1-phosphate lyase subfamily.</text>
</comment>
<evidence type="ECO:0000313" key="18">
    <source>
        <dbReference type="EMBL" id="EAR99582.1"/>
    </source>
</evidence>